<comment type="caution">
    <text evidence="6">The sequence shown here is derived from an EMBL/GenBank/DDBJ whole genome shotgun (WGS) entry which is preliminary data.</text>
</comment>
<evidence type="ECO:0000259" key="5">
    <source>
        <dbReference type="Pfam" id="PF00496"/>
    </source>
</evidence>
<feature type="domain" description="Solute-binding protein family 5" evidence="5">
    <location>
        <begin position="68"/>
        <end position="448"/>
    </location>
</feature>
<feature type="signal peptide" evidence="4">
    <location>
        <begin position="1"/>
        <end position="23"/>
    </location>
</feature>
<dbReference type="InterPro" id="IPR039424">
    <property type="entry name" value="SBP_5"/>
</dbReference>
<dbReference type="GO" id="GO:0042938">
    <property type="term" value="P:dipeptide transport"/>
    <property type="evidence" value="ECO:0007669"/>
    <property type="project" value="TreeGrafter"/>
</dbReference>
<reference evidence="6 7" key="1">
    <citation type="journal article" date="2016" name="Int. J. Syst. Evol. Microbiol.">
        <title>Pseudaminobacter manganicus sp. nov., isolated from sludge of a manganese mine.</title>
        <authorList>
            <person name="Li J."/>
            <person name="Huang J."/>
            <person name="Liao S."/>
            <person name="Wang G."/>
        </authorList>
    </citation>
    <scope>NUCLEOTIDE SEQUENCE [LARGE SCALE GENOMIC DNA]</scope>
    <source>
        <strain evidence="6 7">JH-7</strain>
    </source>
</reference>
<evidence type="ECO:0000313" key="6">
    <source>
        <dbReference type="EMBL" id="OQM73689.1"/>
    </source>
</evidence>
<name>A0A1V8RL66_9HYPH</name>
<dbReference type="Gene3D" id="3.90.76.10">
    <property type="entry name" value="Dipeptide-binding Protein, Domain 1"/>
    <property type="match status" value="1"/>
</dbReference>
<dbReference type="GO" id="GO:1904680">
    <property type="term" value="F:peptide transmembrane transporter activity"/>
    <property type="evidence" value="ECO:0007669"/>
    <property type="project" value="TreeGrafter"/>
</dbReference>
<evidence type="ECO:0000313" key="7">
    <source>
        <dbReference type="Proteomes" id="UP000191905"/>
    </source>
</evidence>
<dbReference type="InterPro" id="IPR000914">
    <property type="entry name" value="SBP_5_dom"/>
</dbReference>
<keyword evidence="7" id="KW-1185">Reference proteome</keyword>
<dbReference type="OrthoDB" id="9803988at2"/>
<dbReference type="Gene3D" id="3.40.190.10">
    <property type="entry name" value="Periplasmic binding protein-like II"/>
    <property type="match status" value="1"/>
</dbReference>
<dbReference type="PIRSF" id="PIRSF002741">
    <property type="entry name" value="MppA"/>
    <property type="match status" value="1"/>
</dbReference>
<protein>
    <submittedName>
        <fullName evidence="6">Peptide ABC transporter substrate-binding protein</fullName>
    </submittedName>
</protein>
<dbReference type="SUPFAM" id="SSF53850">
    <property type="entry name" value="Periplasmic binding protein-like II"/>
    <property type="match status" value="1"/>
</dbReference>
<sequence>MIRKLTFAAALLAATVLSGAASAKTLVYCSEGSPEGFDPGLYTSGTTFDATSRTIYNRLVEFKHGSTEIEPGLAESWTISDDGKEYTFKLRKGVKFQSTDFFTPTRDFNADDVVFSFERQLDDKNPWHAYVAGATYQYSDSMGFPDLIKSVEKVDDLTVKFTLNSPNAPFMADLAMDFSSILSKEYADKLEADKTMQQMNQQPLGTGPFQFVAYQPDAVIRYKANPDYWGGKQKIDDLVFAITPDASVRVQKLKANECQIMPYPNAADVKDLKADPNLQVLEQAGLNVAYLAYNTTQKPFDNVKVRKALNMAVNKEAIIQAVFEGMAEPAINPIPPTMWGYNKDVKDDPYDPEAAKKMLEEAGVKDLSMKIWAMPVSRPYMLNARRAAELIQADYAKVGVKAEIVTYEWGEYLKRLNNKDHDGAVMLGWTGDNGDPDNFLATLLGCDSVGTSNNPAGFCNKEFEDLIQKAKIESDQKKRAELYEQAQVVFKEQAPWLTIDHSTVVMPMSKKVEGFVQDPLGYHRFDGVDLAE</sequence>
<dbReference type="GO" id="GO:0030288">
    <property type="term" value="C:outer membrane-bounded periplasmic space"/>
    <property type="evidence" value="ECO:0007669"/>
    <property type="project" value="TreeGrafter"/>
</dbReference>
<accession>A0A1V8RL66</accession>
<dbReference type="PANTHER" id="PTHR30290">
    <property type="entry name" value="PERIPLASMIC BINDING COMPONENT OF ABC TRANSPORTER"/>
    <property type="match status" value="1"/>
</dbReference>
<comment type="subcellular location">
    <subcellularLocation>
        <location evidence="1">Periplasm</location>
    </subcellularLocation>
</comment>
<keyword evidence="3 4" id="KW-0732">Signal</keyword>
<feature type="chain" id="PRO_5012461168" evidence="4">
    <location>
        <begin position="24"/>
        <end position="532"/>
    </location>
</feature>
<dbReference type="EMBL" id="MDET01000056">
    <property type="protein sequence ID" value="OQM73689.1"/>
    <property type="molecule type" value="Genomic_DNA"/>
</dbReference>
<organism evidence="6 7">
    <name type="scientific">Manganibacter manganicus</name>
    <dbReference type="NCBI Taxonomy" id="1873176"/>
    <lineage>
        <taxon>Bacteria</taxon>
        <taxon>Pseudomonadati</taxon>
        <taxon>Pseudomonadota</taxon>
        <taxon>Alphaproteobacteria</taxon>
        <taxon>Hyphomicrobiales</taxon>
        <taxon>Phyllobacteriaceae</taxon>
        <taxon>Manganibacter</taxon>
    </lineage>
</organism>
<dbReference type="GO" id="GO:0043190">
    <property type="term" value="C:ATP-binding cassette (ABC) transporter complex"/>
    <property type="evidence" value="ECO:0007669"/>
    <property type="project" value="InterPro"/>
</dbReference>
<proteinExistence type="inferred from homology"/>
<dbReference type="PROSITE" id="PS01040">
    <property type="entry name" value="SBP_BACTERIAL_5"/>
    <property type="match status" value="1"/>
</dbReference>
<dbReference type="InterPro" id="IPR030678">
    <property type="entry name" value="Peptide/Ni-bd"/>
</dbReference>
<dbReference type="FunFam" id="3.40.190.10:FF:000036">
    <property type="entry name" value="Dipeptide ABC transporter, substrate-binding protein"/>
    <property type="match status" value="1"/>
</dbReference>
<dbReference type="STRING" id="1873176.BFN67_07160"/>
<dbReference type="Proteomes" id="UP000191905">
    <property type="component" value="Unassembled WGS sequence"/>
</dbReference>
<dbReference type="CDD" id="cd08493">
    <property type="entry name" value="PBP2_DppA_like"/>
    <property type="match status" value="1"/>
</dbReference>
<dbReference type="PANTHER" id="PTHR30290:SF38">
    <property type="entry name" value="D,D-DIPEPTIDE-BINDING PERIPLASMIC PROTEIN DDPA-RELATED"/>
    <property type="match status" value="1"/>
</dbReference>
<dbReference type="FunFam" id="3.90.76.10:FF:000002">
    <property type="entry name" value="Dipeptide ABC transporter, substrate-binding protein"/>
    <property type="match status" value="1"/>
</dbReference>
<dbReference type="RefSeq" id="WP_080921377.1">
    <property type="nucleotide sequence ID" value="NZ_MDET01000056.1"/>
</dbReference>
<dbReference type="AlphaFoldDB" id="A0A1V8RL66"/>
<evidence type="ECO:0000256" key="2">
    <source>
        <dbReference type="ARBA" id="ARBA00005695"/>
    </source>
</evidence>
<evidence type="ECO:0000256" key="4">
    <source>
        <dbReference type="SAM" id="SignalP"/>
    </source>
</evidence>
<gene>
    <name evidence="6" type="ORF">BFN67_07160</name>
</gene>
<dbReference type="FunFam" id="3.10.105.10:FF:000002">
    <property type="entry name" value="Dipeptide ABC transporter, substrate-binding protein"/>
    <property type="match status" value="1"/>
</dbReference>
<dbReference type="InterPro" id="IPR023765">
    <property type="entry name" value="SBP_5_CS"/>
</dbReference>
<evidence type="ECO:0000256" key="3">
    <source>
        <dbReference type="ARBA" id="ARBA00022729"/>
    </source>
</evidence>
<evidence type="ECO:0000256" key="1">
    <source>
        <dbReference type="ARBA" id="ARBA00004418"/>
    </source>
</evidence>
<comment type="similarity">
    <text evidence="2">Belongs to the bacterial solute-binding protein 5 family.</text>
</comment>
<dbReference type="Pfam" id="PF00496">
    <property type="entry name" value="SBP_bac_5"/>
    <property type="match status" value="1"/>
</dbReference>
<dbReference type="Gene3D" id="3.10.105.10">
    <property type="entry name" value="Dipeptide-binding Protein, Domain 3"/>
    <property type="match status" value="1"/>
</dbReference>